<feature type="compositionally biased region" description="Basic and acidic residues" evidence="1">
    <location>
        <begin position="134"/>
        <end position="146"/>
    </location>
</feature>
<evidence type="ECO:0000313" key="2">
    <source>
        <dbReference type="EMBL" id="KAK8751593.1"/>
    </source>
</evidence>
<feature type="compositionally biased region" description="Basic and acidic residues" evidence="1">
    <location>
        <begin position="158"/>
        <end position="171"/>
    </location>
</feature>
<dbReference type="AlphaFoldDB" id="A0AAW0YIE9"/>
<reference evidence="2 3" key="1">
    <citation type="journal article" date="2024" name="BMC Genomics">
        <title>Genome assembly of redclaw crayfish (Cherax quadricarinatus) provides insights into its immune adaptation and hypoxia tolerance.</title>
        <authorList>
            <person name="Liu Z."/>
            <person name="Zheng J."/>
            <person name="Li H."/>
            <person name="Fang K."/>
            <person name="Wang S."/>
            <person name="He J."/>
            <person name="Zhou D."/>
            <person name="Weng S."/>
            <person name="Chi M."/>
            <person name="Gu Z."/>
            <person name="He J."/>
            <person name="Li F."/>
            <person name="Wang M."/>
        </authorList>
    </citation>
    <scope>NUCLEOTIDE SEQUENCE [LARGE SCALE GENOMIC DNA]</scope>
    <source>
        <strain evidence="2">ZL_2023a</strain>
    </source>
</reference>
<feature type="compositionally biased region" description="Polar residues" evidence="1">
    <location>
        <begin position="70"/>
        <end position="80"/>
    </location>
</feature>
<feature type="non-terminal residue" evidence="2">
    <location>
        <position position="1"/>
    </location>
</feature>
<gene>
    <name evidence="2" type="ORF">OTU49_009346</name>
</gene>
<evidence type="ECO:0000256" key="1">
    <source>
        <dbReference type="SAM" id="MobiDB-lite"/>
    </source>
</evidence>
<feature type="compositionally biased region" description="Polar residues" evidence="1">
    <location>
        <begin position="118"/>
        <end position="131"/>
    </location>
</feature>
<name>A0AAW0YIE9_CHEQU</name>
<sequence length="250" mass="27629">IHQGIYSHGCSSGTVHREIGLNKETKARAEANLSRILELASYASLEKQASKASLTTHSPHRSFLTKKVKNLSSSPKQNVGASPGKRKADISPLRLSSSESDDIYDSISSQPKKHEADNSCQKTEGLTNVASPTEMEKESKTKELNHQRSKKSKTAHKKCSDRLETKENDSPEIKQRLFESLTAAIKDSLEEKAKLLTGTRDLRLEIFKKIHEKYDECAEDRISYEGTGSSSLVLVSQNDNGMSKRPANSG</sequence>
<dbReference type="Proteomes" id="UP001445076">
    <property type="component" value="Unassembled WGS sequence"/>
</dbReference>
<feature type="non-terminal residue" evidence="2">
    <location>
        <position position="250"/>
    </location>
</feature>
<organism evidence="2 3">
    <name type="scientific">Cherax quadricarinatus</name>
    <name type="common">Australian red claw crayfish</name>
    <dbReference type="NCBI Taxonomy" id="27406"/>
    <lineage>
        <taxon>Eukaryota</taxon>
        <taxon>Metazoa</taxon>
        <taxon>Ecdysozoa</taxon>
        <taxon>Arthropoda</taxon>
        <taxon>Crustacea</taxon>
        <taxon>Multicrustacea</taxon>
        <taxon>Malacostraca</taxon>
        <taxon>Eumalacostraca</taxon>
        <taxon>Eucarida</taxon>
        <taxon>Decapoda</taxon>
        <taxon>Pleocyemata</taxon>
        <taxon>Astacidea</taxon>
        <taxon>Parastacoidea</taxon>
        <taxon>Parastacidae</taxon>
        <taxon>Cherax</taxon>
    </lineage>
</organism>
<feature type="region of interest" description="Disordered" evidence="1">
    <location>
        <begin position="69"/>
        <end position="171"/>
    </location>
</feature>
<keyword evidence="3" id="KW-1185">Reference proteome</keyword>
<proteinExistence type="predicted"/>
<evidence type="ECO:0000313" key="3">
    <source>
        <dbReference type="Proteomes" id="UP001445076"/>
    </source>
</evidence>
<comment type="caution">
    <text evidence="2">The sequence shown here is derived from an EMBL/GenBank/DDBJ whole genome shotgun (WGS) entry which is preliminary data.</text>
</comment>
<feature type="region of interest" description="Disordered" evidence="1">
    <location>
        <begin position="228"/>
        <end position="250"/>
    </location>
</feature>
<protein>
    <submittedName>
        <fullName evidence="2">Uncharacterized protein</fullName>
    </submittedName>
</protein>
<accession>A0AAW0YIE9</accession>
<dbReference type="EMBL" id="JARKIK010000005">
    <property type="protein sequence ID" value="KAK8751593.1"/>
    <property type="molecule type" value="Genomic_DNA"/>
</dbReference>
<feature type="compositionally biased region" description="Basic residues" evidence="1">
    <location>
        <begin position="147"/>
        <end position="157"/>
    </location>
</feature>